<name>A0A521EL76_SACCC</name>
<protein>
    <submittedName>
        <fullName evidence="1">Uncharacterized protein</fullName>
    </submittedName>
</protein>
<accession>A0A521EL76</accession>
<dbReference type="RefSeq" id="WP_142534306.1">
    <property type="nucleotide sequence ID" value="NZ_FXTB01000009.1"/>
</dbReference>
<reference evidence="1 2" key="1">
    <citation type="submission" date="2017-05" db="EMBL/GenBank/DDBJ databases">
        <authorList>
            <person name="Varghese N."/>
            <person name="Submissions S."/>
        </authorList>
    </citation>
    <scope>NUCLEOTIDE SEQUENCE [LARGE SCALE GENOMIC DNA]</scope>
    <source>
        <strain evidence="1 2">DSM 27040</strain>
    </source>
</reference>
<sequence>MKIPIEPLTLDTLRNLKEHNDWNDHFRLVVYPRILFWLGLKKQFEEYASLDWKIHFTPDNMFNNFVSMHVKDPRHVFNFHFQIPLVEKLSFNLFLGDSTYNFFEIHPLLIKMGLIQKDEYQIKATSATIPRLVLSTQNSKYDKSTLWKIDEKNYADIVRHDPLINLLTSSFKKFVPPLVKIIEGDLKL</sequence>
<proteinExistence type="predicted"/>
<dbReference type="AlphaFoldDB" id="A0A521EL76"/>
<dbReference type="EMBL" id="FXTB01000009">
    <property type="protein sequence ID" value="SMO84664.1"/>
    <property type="molecule type" value="Genomic_DNA"/>
</dbReference>
<organism evidence="1 2">
    <name type="scientific">Saccharicrinis carchari</name>
    <dbReference type="NCBI Taxonomy" id="1168039"/>
    <lineage>
        <taxon>Bacteria</taxon>
        <taxon>Pseudomonadati</taxon>
        <taxon>Bacteroidota</taxon>
        <taxon>Bacteroidia</taxon>
        <taxon>Marinilabiliales</taxon>
        <taxon>Marinilabiliaceae</taxon>
        <taxon>Saccharicrinis</taxon>
    </lineage>
</organism>
<gene>
    <name evidence="1" type="ORF">SAMN06265379_109108</name>
</gene>
<dbReference type="OrthoDB" id="1122308at2"/>
<evidence type="ECO:0000313" key="2">
    <source>
        <dbReference type="Proteomes" id="UP000319040"/>
    </source>
</evidence>
<evidence type="ECO:0000313" key="1">
    <source>
        <dbReference type="EMBL" id="SMO84664.1"/>
    </source>
</evidence>
<dbReference type="Proteomes" id="UP000319040">
    <property type="component" value="Unassembled WGS sequence"/>
</dbReference>
<keyword evidence="2" id="KW-1185">Reference proteome</keyword>